<keyword evidence="2" id="KW-1185">Reference proteome</keyword>
<gene>
    <name evidence="1" type="ORF">FA15DRAFT_603099</name>
</gene>
<sequence>MFLAGIIPGPNKPDVECIQQYFTPLIKGMLELWDPGVFYTQTHCHPKGRRVCAALVTLVCDLSAARKAAGFTSHAHNIFCSMCDCCKNREGYVRQPFHTWKRRTNDEAPNSQSRNKVRDKNGICWSEFSCLPYFNLTQFVVPDEWRMLGMTYLPVSLIRL</sequence>
<evidence type="ECO:0000313" key="1">
    <source>
        <dbReference type="EMBL" id="TFK18574.1"/>
    </source>
</evidence>
<dbReference type="OrthoDB" id="3269001at2759"/>
<dbReference type="Proteomes" id="UP000307440">
    <property type="component" value="Unassembled WGS sequence"/>
</dbReference>
<dbReference type="EMBL" id="ML210391">
    <property type="protein sequence ID" value="TFK18574.1"/>
    <property type="molecule type" value="Genomic_DNA"/>
</dbReference>
<proteinExistence type="predicted"/>
<dbReference type="AlphaFoldDB" id="A0A5C3KFA4"/>
<organism evidence="1 2">
    <name type="scientific">Coprinopsis marcescibilis</name>
    <name type="common">Agaric fungus</name>
    <name type="synonym">Psathyrella marcescibilis</name>
    <dbReference type="NCBI Taxonomy" id="230819"/>
    <lineage>
        <taxon>Eukaryota</taxon>
        <taxon>Fungi</taxon>
        <taxon>Dikarya</taxon>
        <taxon>Basidiomycota</taxon>
        <taxon>Agaricomycotina</taxon>
        <taxon>Agaricomycetes</taxon>
        <taxon>Agaricomycetidae</taxon>
        <taxon>Agaricales</taxon>
        <taxon>Agaricineae</taxon>
        <taxon>Psathyrellaceae</taxon>
        <taxon>Coprinopsis</taxon>
    </lineage>
</organism>
<protein>
    <submittedName>
        <fullName evidence="1">Uncharacterized protein</fullName>
    </submittedName>
</protein>
<name>A0A5C3KFA4_COPMA</name>
<accession>A0A5C3KFA4</accession>
<dbReference type="STRING" id="230819.A0A5C3KFA4"/>
<evidence type="ECO:0000313" key="2">
    <source>
        <dbReference type="Proteomes" id="UP000307440"/>
    </source>
</evidence>
<reference evidence="1 2" key="1">
    <citation type="journal article" date="2019" name="Nat. Ecol. Evol.">
        <title>Megaphylogeny resolves global patterns of mushroom evolution.</title>
        <authorList>
            <person name="Varga T."/>
            <person name="Krizsan K."/>
            <person name="Foldi C."/>
            <person name="Dima B."/>
            <person name="Sanchez-Garcia M."/>
            <person name="Sanchez-Ramirez S."/>
            <person name="Szollosi G.J."/>
            <person name="Szarkandi J.G."/>
            <person name="Papp V."/>
            <person name="Albert L."/>
            <person name="Andreopoulos W."/>
            <person name="Angelini C."/>
            <person name="Antonin V."/>
            <person name="Barry K.W."/>
            <person name="Bougher N.L."/>
            <person name="Buchanan P."/>
            <person name="Buyck B."/>
            <person name="Bense V."/>
            <person name="Catcheside P."/>
            <person name="Chovatia M."/>
            <person name="Cooper J."/>
            <person name="Damon W."/>
            <person name="Desjardin D."/>
            <person name="Finy P."/>
            <person name="Geml J."/>
            <person name="Haridas S."/>
            <person name="Hughes K."/>
            <person name="Justo A."/>
            <person name="Karasinski D."/>
            <person name="Kautmanova I."/>
            <person name="Kiss B."/>
            <person name="Kocsube S."/>
            <person name="Kotiranta H."/>
            <person name="LaButti K.M."/>
            <person name="Lechner B.E."/>
            <person name="Liimatainen K."/>
            <person name="Lipzen A."/>
            <person name="Lukacs Z."/>
            <person name="Mihaltcheva S."/>
            <person name="Morgado L.N."/>
            <person name="Niskanen T."/>
            <person name="Noordeloos M.E."/>
            <person name="Ohm R.A."/>
            <person name="Ortiz-Santana B."/>
            <person name="Ovrebo C."/>
            <person name="Racz N."/>
            <person name="Riley R."/>
            <person name="Savchenko A."/>
            <person name="Shiryaev A."/>
            <person name="Soop K."/>
            <person name="Spirin V."/>
            <person name="Szebenyi C."/>
            <person name="Tomsovsky M."/>
            <person name="Tulloss R.E."/>
            <person name="Uehling J."/>
            <person name="Grigoriev I.V."/>
            <person name="Vagvolgyi C."/>
            <person name="Papp T."/>
            <person name="Martin F.M."/>
            <person name="Miettinen O."/>
            <person name="Hibbett D.S."/>
            <person name="Nagy L.G."/>
        </authorList>
    </citation>
    <scope>NUCLEOTIDE SEQUENCE [LARGE SCALE GENOMIC DNA]</scope>
    <source>
        <strain evidence="1 2">CBS 121175</strain>
    </source>
</reference>